<evidence type="ECO:0000313" key="1">
    <source>
        <dbReference type="EMBL" id="GFT14540.1"/>
    </source>
</evidence>
<keyword evidence="2" id="KW-1185">Reference proteome</keyword>
<evidence type="ECO:0000313" key="2">
    <source>
        <dbReference type="Proteomes" id="UP000887013"/>
    </source>
</evidence>
<dbReference type="Proteomes" id="UP000887013">
    <property type="component" value="Unassembled WGS sequence"/>
</dbReference>
<sequence>MPDEFFPKNGGNGVWKSIHQVQPASHPPDEGKNIWWTHSGGQLRAMTATEQIAASSFCRVNFPYRGYCLFGVAL</sequence>
<reference evidence="1" key="1">
    <citation type="submission" date="2020-08" db="EMBL/GenBank/DDBJ databases">
        <title>Multicomponent nature underlies the extraordinary mechanical properties of spider dragline silk.</title>
        <authorList>
            <person name="Kono N."/>
            <person name="Nakamura H."/>
            <person name="Mori M."/>
            <person name="Yoshida Y."/>
            <person name="Ohtoshi R."/>
            <person name="Malay A.D."/>
            <person name="Moran D.A.P."/>
            <person name="Tomita M."/>
            <person name="Numata K."/>
            <person name="Arakawa K."/>
        </authorList>
    </citation>
    <scope>NUCLEOTIDE SEQUENCE</scope>
</reference>
<proteinExistence type="predicted"/>
<gene>
    <name evidence="1" type="ORF">NPIL_506401</name>
</gene>
<protein>
    <submittedName>
        <fullName evidence="1">Uncharacterized protein</fullName>
    </submittedName>
</protein>
<organism evidence="1 2">
    <name type="scientific">Nephila pilipes</name>
    <name type="common">Giant wood spider</name>
    <name type="synonym">Nephila maculata</name>
    <dbReference type="NCBI Taxonomy" id="299642"/>
    <lineage>
        <taxon>Eukaryota</taxon>
        <taxon>Metazoa</taxon>
        <taxon>Ecdysozoa</taxon>
        <taxon>Arthropoda</taxon>
        <taxon>Chelicerata</taxon>
        <taxon>Arachnida</taxon>
        <taxon>Araneae</taxon>
        <taxon>Araneomorphae</taxon>
        <taxon>Entelegynae</taxon>
        <taxon>Araneoidea</taxon>
        <taxon>Nephilidae</taxon>
        <taxon>Nephila</taxon>
    </lineage>
</organism>
<dbReference type="EMBL" id="BMAW01058098">
    <property type="protein sequence ID" value="GFT14540.1"/>
    <property type="molecule type" value="Genomic_DNA"/>
</dbReference>
<comment type="caution">
    <text evidence="1">The sequence shown here is derived from an EMBL/GenBank/DDBJ whole genome shotgun (WGS) entry which is preliminary data.</text>
</comment>
<accession>A0A8X6NI60</accession>
<dbReference type="AlphaFoldDB" id="A0A8X6NI60"/>
<name>A0A8X6NI60_NEPPI</name>